<evidence type="ECO:0000313" key="2">
    <source>
        <dbReference type="EMBL" id="KAL3795720.1"/>
    </source>
</evidence>
<keyword evidence="3" id="KW-1185">Reference proteome</keyword>
<comment type="caution">
    <text evidence="2">The sequence shown here is derived from an EMBL/GenBank/DDBJ whole genome shotgun (WGS) entry which is preliminary data.</text>
</comment>
<evidence type="ECO:0000313" key="3">
    <source>
        <dbReference type="Proteomes" id="UP001530315"/>
    </source>
</evidence>
<reference evidence="2 3" key="1">
    <citation type="submission" date="2024-10" db="EMBL/GenBank/DDBJ databases">
        <title>Updated reference genomes for cyclostephanoid diatoms.</title>
        <authorList>
            <person name="Roberts W.R."/>
            <person name="Alverson A.J."/>
        </authorList>
    </citation>
    <scope>NUCLEOTIDE SEQUENCE [LARGE SCALE GENOMIC DNA]</scope>
    <source>
        <strain evidence="2 3">AJA276-08</strain>
    </source>
</reference>
<gene>
    <name evidence="2" type="ORF">ACHAW5_004490</name>
</gene>
<sequence>MSLMNNDEASAFVDKVHRDRSFSDAHDLVYSMRHSRHSNDDTPMITESTDADSVIVKASVTPICNKMTLCGNKTHHSSRQHHQHHGNNRPRSKSLDVHRHSTTPIHKKKYSHHHIHPRTQSPGGDHQHLGRNSPTVTTVADNTTPKKLQGKMWIRPAATSSPVPLPNLAHAAWAAKFPVSHGHQAMIDDGVGFRIISHPPTLNDSPSPTARQVTDGSCCFPSPDSSFDDEMLLSSSATYPNSSSSFDPYQRMQGHGHMTRIIFGESGKPIKPRTAYLEQFTPI</sequence>
<feature type="compositionally biased region" description="Polar residues" evidence="1">
    <location>
        <begin position="130"/>
        <end position="142"/>
    </location>
</feature>
<dbReference type="AlphaFoldDB" id="A0ABD3QC40"/>
<protein>
    <submittedName>
        <fullName evidence="2">Uncharacterized protein</fullName>
    </submittedName>
</protein>
<feature type="compositionally biased region" description="Basic residues" evidence="1">
    <location>
        <begin position="105"/>
        <end position="117"/>
    </location>
</feature>
<feature type="compositionally biased region" description="Basic residues" evidence="1">
    <location>
        <begin position="73"/>
        <end position="92"/>
    </location>
</feature>
<dbReference type="EMBL" id="JALLAZ020000413">
    <property type="protein sequence ID" value="KAL3795720.1"/>
    <property type="molecule type" value="Genomic_DNA"/>
</dbReference>
<feature type="region of interest" description="Disordered" evidence="1">
    <location>
        <begin position="71"/>
        <end position="142"/>
    </location>
</feature>
<accession>A0ABD3QC40</accession>
<dbReference type="Proteomes" id="UP001530315">
    <property type="component" value="Unassembled WGS sequence"/>
</dbReference>
<proteinExistence type="predicted"/>
<organism evidence="2 3">
    <name type="scientific">Stephanodiscus triporus</name>
    <dbReference type="NCBI Taxonomy" id="2934178"/>
    <lineage>
        <taxon>Eukaryota</taxon>
        <taxon>Sar</taxon>
        <taxon>Stramenopiles</taxon>
        <taxon>Ochrophyta</taxon>
        <taxon>Bacillariophyta</taxon>
        <taxon>Coscinodiscophyceae</taxon>
        <taxon>Thalassiosirophycidae</taxon>
        <taxon>Stephanodiscales</taxon>
        <taxon>Stephanodiscaceae</taxon>
        <taxon>Stephanodiscus</taxon>
    </lineage>
</organism>
<evidence type="ECO:0000256" key="1">
    <source>
        <dbReference type="SAM" id="MobiDB-lite"/>
    </source>
</evidence>
<name>A0ABD3QC40_9STRA</name>